<dbReference type="Proteomes" id="UP001152888">
    <property type="component" value="Unassembled WGS sequence"/>
</dbReference>
<proteinExistence type="predicted"/>
<gene>
    <name evidence="2" type="ORF">ACAOBT_LOCUS4662</name>
</gene>
<accession>A0A9P0JWV6</accession>
<comment type="caution">
    <text evidence="2">The sequence shown here is derived from an EMBL/GenBank/DDBJ whole genome shotgun (WGS) entry which is preliminary data.</text>
</comment>
<feature type="signal peptide" evidence="1">
    <location>
        <begin position="1"/>
        <end position="22"/>
    </location>
</feature>
<protein>
    <submittedName>
        <fullName evidence="2">Uncharacterized protein</fullName>
    </submittedName>
</protein>
<evidence type="ECO:0000313" key="2">
    <source>
        <dbReference type="EMBL" id="CAH1962402.1"/>
    </source>
</evidence>
<dbReference type="AlphaFoldDB" id="A0A9P0JWV6"/>
<evidence type="ECO:0000313" key="3">
    <source>
        <dbReference type="Proteomes" id="UP001152888"/>
    </source>
</evidence>
<keyword evidence="3" id="KW-1185">Reference proteome</keyword>
<reference evidence="2" key="1">
    <citation type="submission" date="2022-03" db="EMBL/GenBank/DDBJ databases">
        <authorList>
            <person name="Sayadi A."/>
        </authorList>
    </citation>
    <scope>NUCLEOTIDE SEQUENCE</scope>
</reference>
<sequence>MFSVLQCVVYFVGVSIWPGVEGYVGNYNDGDQHGFEAIWSWSYVNYTWPTTSSYYKAVVENSRSPVYYFMYFDALKPVMTAYSPLTQGLGAVAHHALVIQEQAQGTLKRFLSYS</sequence>
<dbReference type="EMBL" id="CAKOFQ010006701">
    <property type="protein sequence ID" value="CAH1962402.1"/>
    <property type="molecule type" value="Genomic_DNA"/>
</dbReference>
<name>A0A9P0JWV6_ACAOB</name>
<feature type="chain" id="PRO_5040358133" evidence="1">
    <location>
        <begin position="23"/>
        <end position="114"/>
    </location>
</feature>
<organism evidence="2 3">
    <name type="scientific">Acanthoscelides obtectus</name>
    <name type="common">Bean weevil</name>
    <name type="synonym">Bruchus obtectus</name>
    <dbReference type="NCBI Taxonomy" id="200917"/>
    <lineage>
        <taxon>Eukaryota</taxon>
        <taxon>Metazoa</taxon>
        <taxon>Ecdysozoa</taxon>
        <taxon>Arthropoda</taxon>
        <taxon>Hexapoda</taxon>
        <taxon>Insecta</taxon>
        <taxon>Pterygota</taxon>
        <taxon>Neoptera</taxon>
        <taxon>Endopterygota</taxon>
        <taxon>Coleoptera</taxon>
        <taxon>Polyphaga</taxon>
        <taxon>Cucujiformia</taxon>
        <taxon>Chrysomeloidea</taxon>
        <taxon>Chrysomelidae</taxon>
        <taxon>Bruchinae</taxon>
        <taxon>Bruchini</taxon>
        <taxon>Acanthoscelides</taxon>
    </lineage>
</organism>
<evidence type="ECO:0000256" key="1">
    <source>
        <dbReference type="SAM" id="SignalP"/>
    </source>
</evidence>
<keyword evidence="1" id="KW-0732">Signal</keyword>